<dbReference type="Pfam" id="PF02911">
    <property type="entry name" value="Formyl_trans_C"/>
    <property type="match status" value="1"/>
</dbReference>
<dbReference type="EMBL" id="DF237117">
    <property type="protein sequence ID" value="GAQ83917.1"/>
    <property type="molecule type" value="Genomic_DNA"/>
</dbReference>
<name>A0A1Y1I5B7_KLENI</name>
<dbReference type="FunFam" id="3.40.309.10:FF:000001">
    <property type="entry name" value="Mitochondrial aldehyde dehydrogenase 2"/>
    <property type="match status" value="1"/>
</dbReference>
<comment type="catalytic activity">
    <reaction evidence="10">
        <text>(6R)-10-formyltetrahydrofolate + NADP(+) + H2O = (6S)-5,6,7,8-tetrahydrofolate + CO2 + NADPH + H(+)</text>
        <dbReference type="Rhea" id="RHEA:10180"/>
        <dbReference type="ChEBI" id="CHEBI:15377"/>
        <dbReference type="ChEBI" id="CHEBI:15378"/>
        <dbReference type="ChEBI" id="CHEBI:16526"/>
        <dbReference type="ChEBI" id="CHEBI:57453"/>
        <dbReference type="ChEBI" id="CHEBI:57783"/>
        <dbReference type="ChEBI" id="CHEBI:58349"/>
        <dbReference type="ChEBI" id="CHEBI:195366"/>
        <dbReference type="EC" id="1.5.1.6"/>
    </reaction>
    <physiologicalReaction direction="left-to-right" evidence="10">
        <dbReference type="Rhea" id="RHEA:10181"/>
    </physiologicalReaction>
</comment>
<dbReference type="GO" id="GO:0016155">
    <property type="term" value="F:formyltetrahydrofolate dehydrogenase activity"/>
    <property type="evidence" value="ECO:0007669"/>
    <property type="project" value="UniProtKB-EC"/>
</dbReference>
<dbReference type="InterPro" id="IPR015590">
    <property type="entry name" value="Aldehyde_DH_dom"/>
</dbReference>
<evidence type="ECO:0000256" key="3">
    <source>
        <dbReference type="ARBA" id="ARBA00010978"/>
    </source>
</evidence>
<dbReference type="PROSITE" id="PS00373">
    <property type="entry name" value="GART"/>
    <property type="match status" value="1"/>
</dbReference>
<dbReference type="EC" id="1.5.1.6" evidence="4"/>
<dbReference type="Pfam" id="PF00551">
    <property type="entry name" value="Formyl_trans_N"/>
    <property type="match status" value="1"/>
</dbReference>
<dbReference type="GO" id="GO:0009258">
    <property type="term" value="P:10-formyltetrahydrofolate catabolic process"/>
    <property type="evidence" value="ECO:0007669"/>
    <property type="project" value="InterPro"/>
</dbReference>
<dbReference type="AlphaFoldDB" id="A0A1Y1I5B7"/>
<comment type="similarity">
    <text evidence="1">In the C-terminal section; belongs to the aldehyde dehydrogenase family. ALDH1L subfamily.</text>
</comment>
<feature type="binding site" evidence="12">
    <location>
        <position position="159"/>
    </location>
    <ligand>
        <name>(6R)-10-formyltetrahydrofolate</name>
        <dbReference type="ChEBI" id="CHEBI:195366"/>
    </ligand>
</feature>
<dbReference type="SUPFAM" id="SSF53328">
    <property type="entry name" value="Formyltransferase"/>
    <property type="match status" value="1"/>
</dbReference>
<dbReference type="STRING" id="105231.A0A1Y1I5B7"/>
<feature type="binding site" evidence="13">
    <location>
        <position position="771"/>
    </location>
    <ligand>
        <name>NADP(+)</name>
        <dbReference type="ChEBI" id="CHEBI:58349"/>
    </ligand>
</feature>
<keyword evidence="9 16" id="KW-0560">Oxidoreductase</keyword>
<dbReference type="Gene3D" id="3.40.605.10">
    <property type="entry name" value="Aldehyde Dehydrogenase, Chain A, domain 1"/>
    <property type="match status" value="1"/>
</dbReference>
<feature type="active site" description="Proton donor" evidence="11">
    <location>
        <position position="123"/>
    </location>
</feature>
<dbReference type="InterPro" id="IPR016163">
    <property type="entry name" value="Ald_DH_C"/>
</dbReference>
<dbReference type="SUPFAM" id="SSF47336">
    <property type="entry name" value="ACP-like"/>
    <property type="match status" value="1"/>
</dbReference>
<organism evidence="18 19">
    <name type="scientific">Klebsormidium nitens</name>
    <name type="common">Green alga</name>
    <name type="synonym">Ulothrix nitens</name>
    <dbReference type="NCBI Taxonomy" id="105231"/>
    <lineage>
        <taxon>Eukaryota</taxon>
        <taxon>Viridiplantae</taxon>
        <taxon>Streptophyta</taxon>
        <taxon>Klebsormidiophyceae</taxon>
        <taxon>Klebsormidiales</taxon>
        <taxon>Klebsormidiaceae</taxon>
        <taxon>Klebsormidium</taxon>
    </lineage>
</organism>
<dbReference type="Pfam" id="PF00550">
    <property type="entry name" value="PP-binding"/>
    <property type="match status" value="1"/>
</dbReference>
<dbReference type="InterPro" id="IPR005793">
    <property type="entry name" value="Formyl_trans_C"/>
</dbReference>
<comment type="similarity">
    <text evidence="2 16">Belongs to the aldehyde dehydrogenase family.</text>
</comment>
<feature type="active site" description="Proton donor" evidence="11">
    <location>
        <position position="721"/>
    </location>
</feature>
<evidence type="ECO:0000256" key="14">
    <source>
        <dbReference type="PIRSR" id="PIRSR036489-4"/>
    </source>
</evidence>
<feature type="active site" description="Proton acceptor" evidence="11">
    <location>
        <position position="687"/>
    </location>
</feature>
<dbReference type="SUPFAM" id="SSF53720">
    <property type="entry name" value="ALDH-like"/>
    <property type="match status" value="1"/>
</dbReference>
<evidence type="ECO:0000256" key="9">
    <source>
        <dbReference type="ARBA" id="ARBA00023002"/>
    </source>
</evidence>
<proteinExistence type="inferred from homology"/>
<evidence type="ECO:0000256" key="16">
    <source>
        <dbReference type="RuleBase" id="RU003345"/>
    </source>
</evidence>
<comment type="similarity">
    <text evidence="3">In the N-terminal section; belongs to the GART family.</text>
</comment>
<evidence type="ECO:0000256" key="4">
    <source>
        <dbReference type="ARBA" id="ARBA00012858"/>
    </source>
</evidence>
<evidence type="ECO:0000313" key="18">
    <source>
        <dbReference type="EMBL" id="GAQ83917.1"/>
    </source>
</evidence>
<evidence type="ECO:0000256" key="1">
    <source>
        <dbReference type="ARBA" id="ARBA00007995"/>
    </source>
</evidence>
<evidence type="ECO:0000313" key="19">
    <source>
        <dbReference type="Proteomes" id="UP000054558"/>
    </source>
</evidence>
<dbReference type="GO" id="GO:0005737">
    <property type="term" value="C:cytoplasm"/>
    <property type="evidence" value="ECO:0007669"/>
    <property type="project" value="InterPro"/>
</dbReference>
<keyword evidence="8 13" id="KW-0521">NADP</keyword>
<feature type="domain" description="Carrier" evidence="17">
    <location>
        <begin position="340"/>
        <end position="415"/>
    </location>
</feature>
<reference evidence="18 19" key="1">
    <citation type="journal article" date="2014" name="Nat. Commun.">
        <title>Klebsormidium flaccidum genome reveals primary factors for plant terrestrial adaptation.</title>
        <authorList>
            <person name="Hori K."/>
            <person name="Maruyama F."/>
            <person name="Fujisawa T."/>
            <person name="Togashi T."/>
            <person name="Yamamoto N."/>
            <person name="Seo M."/>
            <person name="Sato S."/>
            <person name="Yamada T."/>
            <person name="Mori H."/>
            <person name="Tajima N."/>
            <person name="Moriyama T."/>
            <person name="Ikeuchi M."/>
            <person name="Watanabe M."/>
            <person name="Wada H."/>
            <person name="Kobayashi K."/>
            <person name="Saito M."/>
            <person name="Masuda T."/>
            <person name="Sasaki-Sekimoto Y."/>
            <person name="Mashiguchi K."/>
            <person name="Awai K."/>
            <person name="Shimojima M."/>
            <person name="Masuda S."/>
            <person name="Iwai M."/>
            <person name="Nobusawa T."/>
            <person name="Narise T."/>
            <person name="Kondo S."/>
            <person name="Saito H."/>
            <person name="Sato R."/>
            <person name="Murakawa M."/>
            <person name="Ihara Y."/>
            <person name="Oshima-Yamada Y."/>
            <person name="Ohtaka K."/>
            <person name="Satoh M."/>
            <person name="Sonobe K."/>
            <person name="Ishii M."/>
            <person name="Ohtani R."/>
            <person name="Kanamori-Sato M."/>
            <person name="Honoki R."/>
            <person name="Miyazaki D."/>
            <person name="Mochizuki H."/>
            <person name="Umetsu J."/>
            <person name="Higashi K."/>
            <person name="Shibata D."/>
            <person name="Kamiya Y."/>
            <person name="Sato N."/>
            <person name="Nakamura Y."/>
            <person name="Tabata S."/>
            <person name="Ida S."/>
            <person name="Kurokawa K."/>
            <person name="Ohta H."/>
        </authorList>
    </citation>
    <scope>NUCLEOTIDE SEQUENCE [LARGE SCALE GENOMIC DNA]</scope>
    <source>
        <strain evidence="18 19">NIES-2285</strain>
    </source>
</reference>
<keyword evidence="6" id="KW-0597">Phosphoprotein</keyword>
<dbReference type="PROSITE" id="PS00687">
    <property type="entry name" value="ALDEHYDE_DEHYDR_GLU"/>
    <property type="match status" value="1"/>
</dbReference>
<keyword evidence="7" id="KW-0554">One-carbon metabolism</keyword>
<keyword evidence="19" id="KW-1185">Reference proteome</keyword>
<dbReference type="InterPro" id="IPR016162">
    <property type="entry name" value="Ald_DH_N"/>
</dbReference>
<dbReference type="InterPro" id="IPR036736">
    <property type="entry name" value="ACP-like_sf"/>
</dbReference>
<evidence type="ECO:0000256" key="5">
    <source>
        <dbReference type="ARBA" id="ARBA00022450"/>
    </source>
</evidence>
<evidence type="ECO:0000256" key="10">
    <source>
        <dbReference type="ARBA" id="ARBA00048239"/>
    </source>
</evidence>
<gene>
    <name evidence="18" type="ORF">KFL_001680120</name>
</gene>
<dbReference type="PIRSF" id="PIRSF036489">
    <property type="entry name" value="10-FTHFDH"/>
    <property type="match status" value="1"/>
</dbReference>
<evidence type="ECO:0000256" key="11">
    <source>
        <dbReference type="PIRSR" id="PIRSR036489-1"/>
    </source>
</evidence>
<dbReference type="Gene3D" id="3.40.50.170">
    <property type="entry name" value="Formyl transferase, N-terminal domain"/>
    <property type="match status" value="1"/>
</dbReference>
<dbReference type="FunFam" id="3.40.605.10:FF:000026">
    <property type="entry name" value="Aldehyde dehydrogenase, putative"/>
    <property type="match status" value="1"/>
</dbReference>
<feature type="active site" evidence="15">
    <location>
        <position position="687"/>
    </location>
</feature>
<evidence type="ECO:0000256" key="7">
    <source>
        <dbReference type="ARBA" id="ARBA00022563"/>
    </source>
</evidence>
<dbReference type="InterPro" id="IPR036477">
    <property type="entry name" value="Formyl_transf_N_sf"/>
</dbReference>
<dbReference type="FunFam" id="3.40.605.10:FF:000007">
    <property type="entry name" value="NAD/NADP-dependent betaine aldehyde dehydrogenase"/>
    <property type="match status" value="1"/>
</dbReference>
<dbReference type="OrthoDB" id="310895at2759"/>
<dbReference type="InterPro" id="IPR016160">
    <property type="entry name" value="Ald_DH_CS_CYS"/>
</dbReference>
<dbReference type="Gene3D" id="3.10.25.10">
    <property type="entry name" value="Formyl transferase, C-terminal domain"/>
    <property type="match status" value="1"/>
</dbReference>
<dbReference type="OMA" id="NEQVFMA"/>
<dbReference type="SUPFAM" id="SSF50486">
    <property type="entry name" value="FMT C-terminal domain-like"/>
    <property type="match status" value="1"/>
</dbReference>
<dbReference type="GO" id="GO:0004029">
    <property type="term" value="F:aldehyde dehydrogenase (NAD+) activity"/>
    <property type="evidence" value="ECO:0000318"/>
    <property type="project" value="GO_Central"/>
</dbReference>
<feature type="binding site" evidence="13">
    <location>
        <begin position="818"/>
        <end position="820"/>
    </location>
    <ligand>
        <name>NADP(+)</name>
        <dbReference type="ChEBI" id="CHEBI:58349"/>
    </ligand>
</feature>
<dbReference type="GO" id="GO:0006730">
    <property type="term" value="P:one-carbon metabolic process"/>
    <property type="evidence" value="ECO:0007669"/>
    <property type="project" value="UniProtKB-KW"/>
</dbReference>
<evidence type="ECO:0000256" key="15">
    <source>
        <dbReference type="PROSITE-ProRule" id="PRU10007"/>
    </source>
</evidence>
<evidence type="ECO:0000256" key="13">
    <source>
        <dbReference type="PIRSR" id="PIRSR036489-3"/>
    </source>
</evidence>
<dbReference type="InterPro" id="IPR011034">
    <property type="entry name" value="Formyl_transferase-like_C_sf"/>
</dbReference>
<dbReference type="Pfam" id="PF00171">
    <property type="entry name" value="Aldedh"/>
    <property type="match status" value="1"/>
</dbReference>
<dbReference type="InterPro" id="IPR029510">
    <property type="entry name" value="Ald_DH_CS_GLU"/>
</dbReference>
<dbReference type="PANTHER" id="PTHR11699">
    <property type="entry name" value="ALDEHYDE DEHYDROGENASE-RELATED"/>
    <property type="match status" value="1"/>
</dbReference>
<feature type="binding site" evidence="13">
    <location>
        <begin position="665"/>
        <end position="666"/>
    </location>
    <ligand>
        <name>NADP(+)</name>
        <dbReference type="ChEBI" id="CHEBI:58349"/>
    </ligand>
</feature>
<dbReference type="InterPro" id="IPR009081">
    <property type="entry name" value="PP-bd_ACP"/>
</dbReference>
<sequence length="915" mass="97860">MFAPRVGKVVEMGLKVAVIGQSAFGAEVFNELKKRGHEIVGVFTVPDAKGREDPLATAAKADNLQVFKFPRWKALKKDGGHTLPEVEQQFKSVGADLSVLAFVTQFIPVDLLDSNKYGGIIYHPSILPRHRGASAINWTLMEGDKKAGLTVFWADDGLDTGPILLTRETDVEPDDTVNSLYKRFLFPEGVKAVGDAVDLIAAGEAPRIVQPTEGATYDPLWKDPVKARIDFDKTGQQIHDFIRGNDRVPGAWAVVNGQETTLYGSTRTPSGGIPTDGKPVEIEGSKHPGFVTGQGLVLTGSDGEKLLVTSVKVGGKSLPAADLLGESSNEGGGKKEAPKVDEAAARAAIEAVWKDILGVETVSSDTDFFAQGAGSLDATRLVENLQSSVGLVIDPEDIYRAPTYGDFVKTVLKTKSSAAEYKTVKVRANGLELSLPVQHFIGGRFVDGSEGKTRPTINPATEEVIVDVADGSAADVDGAVTSAKDAFENGEWRKISARDRGKLLMKLADLMEQNKEELATIESLDSGAVYTLAVKTHVGMSVDTFRYFAGLADKIEGRTIPINDSRPSKNLCFTRREPIGVVGLIVPWNYPLMMVAWKAAACLAAGNTLVLKPAEVTPLTALKFAELTLKAGFPPGVVNVVLGAGSVVGNAITDHPSIRKVGFTGSTPVGKMIMGGAAKTLKKVSLELGGKSPLIVFADADFDRAVRQAGQAVFFNKGENCIAAGRVFVESSVHDKFVEAVVSDVRKMKIGDPLDRTTVHGPQNHKAHFDKLVAYIETAVKEGATVVYGGKRVGTRGFFLEPTVITGVEDGTVAATEESFGPIMLISKFETLDEVLKRANATEYGLASGVFTKDLNKALKVADGLQAGTVYVNTYNKTDVAAPFGGWKQSGFGKDLGQEALDEYLRTKAVTVEYW</sequence>
<protein>
    <recommendedName>
        <fullName evidence="4">formyltetrahydrofolate dehydrogenase</fullName>
        <ecNumber evidence="4">1.5.1.6</ecNumber>
    </recommendedName>
</protein>
<evidence type="ECO:0000256" key="2">
    <source>
        <dbReference type="ARBA" id="ARBA00009986"/>
    </source>
</evidence>
<feature type="binding site" evidence="12">
    <location>
        <begin position="105"/>
        <end position="107"/>
    </location>
    <ligand>
        <name>(6R)-10-formyltetrahydrofolate</name>
        <dbReference type="ChEBI" id="CHEBI:195366"/>
    </ligand>
</feature>
<dbReference type="InterPro" id="IPR016161">
    <property type="entry name" value="Ald_DH/histidinol_DH"/>
</dbReference>
<dbReference type="InterPro" id="IPR001555">
    <property type="entry name" value="GART_AS"/>
</dbReference>
<keyword evidence="5" id="KW-0596">Phosphopantetheine</keyword>
<accession>A0A1Y1I5B7</accession>
<dbReference type="PROSITE" id="PS50075">
    <property type="entry name" value="CARRIER"/>
    <property type="match status" value="1"/>
</dbReference>
<evidence type="ECO:0000256" key="8">
    <source>
        <dbReference type="ARBA" id="ARBA00022857"/>
    </source>
</evidence>
<dbReference type="Gene3D" id="3.40.309.10">
    <property type="entry name" value="Aldehyde Dehydrogenase, Chain A, domain 2"/>
    <property type="match status" value="1"/>
</dbReference>
<evidence type="ECO:0000256" key="6">
    <source>
        <dbReference type="ARBA" id="ARBA00022553"/>
    </source>
</evidence>
<evidence type="ECO:0000256" key="12">
    <source>
        <dbReference type="PIRSR" id="PIRSR036489-2"/>
    </source>
</evidence>
<dbReference type="Proteomes" id="UP000054558">
    <property type="component" value="Unassembled WGS sequence"/>
</dbReference>
<feature type="site" description="Essential for catalytic activity" evidence="14">
    <location>
        <position position="159"/>
    </location>
</feature>
<evidence type="ECO:0000259" key="17">
    <source>
        <dbReference type="PROSITE" id="PS50075"/>
    </source>
</evidence>
<dbReference type="InterPro" id="IPR002376">
    <property type="entry name" value="Formyl_transf_N"/>
</dbReference>
<dbReference type="InterPro" id="IPR037022">
    <property type="entry name" value="Formyl_trans_C_sf"/>
</dbReference>
<dbReference type="Gene3D" id="1.10.1200.10">
    <property type="entry name" value="ACP-like"/>
    <property type="match status" value="1"/>
</dbReference>
<dbReference type="PROSITE" id="PS00070">
    <property type="entry name" value="ALDEHYDE_DEHYDR_CYS"/>
    <property type="match status" value="1"/>
</dbReference>
<dbReference type="InterPro" id="IPR011407">
    <property type="entry name" value="10_FTHF_DH"/>
</dbReference>